<dbReference type="SUPFAM" id="SSF52518">
    <property type="entry name" value="Thiamin diphosphate-binding fold (THDP-binding)"/>
    <property type="match status" value="2"/>
</dbReference>
<dbReference type="Proteomes" id="UP000053617">
    <property type="component" value="Unassembled WGS sequence"/>
</dbReference>
<dbReference type="HOGENOM" id="CLU_013748_4_0_1"/>
<accession>A0A0D2G6T9</accession>
<dbReference type="InterPro" id="IPR011766">
    <property type="entry name" value="TPP_enzyme_TPP-bd"/>
</dbReference>
<dbReference type="GO" id="GO:0005739">
    <property type="term" value="C:mitochondrion"/>
    <property type="evidence" value="ECO:0007669"/>
    <property type="project" value="TreeGrafter"/>
</dbReference>
<dbReference type="GeneID" id="25289837"/>
<proteinExistence type="inferred from homology"/>
<dbReference type="OrthoDB" id="2867507at2759"/>
<dbReference type="GO" id="GO:0005948">
    <property type="term" value="C:acetolactate synthase complex"/>
    <property type="evidence" value="ECO:0007669"/>
    <property type="project" value="TreeGrafter"/>
</dbReference>
<comment type="similarity">
    <text evidence="1 3">Belongs to the TPP enzyme family.</text>
</comment>
<dbReference type="PANTHER" id="PTHR18968">
    <property type="entry name" value="THIAMINE PYROPHOSPHATE ENZYMES"/>
    <property type="match status" value="1"/>
</dbReference>
<dbReference type="InterPro" id="IPR012000">
    <property type="entry name" value="Thiamin_PyroP_enz_cen_dom"/>
</dbReference>
<dbReference type="GO" id="GO:0009097">
    <property type="term" value="P:isoleucine biosynthetic process"/>
    <property type="evidence" value="ECO:0007669"/>
    <property type="project" value="TreeGrafter"/>
</dbReference>
<dbReference type="InterPro" id="IPR029061">
    <property type="entry name" value="THDP-binding"/>
</dbReference>
<keyword evidence="2 3" id="KW-0786">Thiamine pyrophosphate</keyword>
<gene>
    <name evidence="7" type="ORF">Z518_01766</name>
</gene>
<evidence type="ECO:0000256" key="1">
    <source>
        <dbReference type="ARBA" id="ARBA00007812"/>
    </source>
</evidence>
<dbReference type="STRING" id="1442369.A0A0D2G6T9"/>
<dbReference type="InterPro" id="IPR029035">
    <property type="entry name" value="DHS-like_NAD/FAD-binding_dom"/>
</dbReference>
<dbReference type="NCBIfam" id="NF006203">
    <property type="entry name" value="PRK08327.1"/>
    <property type="match status" value="1"/>
</dbReference>
<dbReference type="Pfam" id="PF02775">
    <property type="entry name" value="TPP_enzyme_C"/>
    <property type="match status" value="1"/>
</dbReference>
<dbReference type="InterPro" id="IPR012001">
    <property type="entry name" value="Thiamin_PyroP_enz_TPP-bd_dom"/>
</dbReference>
<protein>
    <submittedName>
        <fullName evidence="7">Uncharacterized protein</fullName>
    </submittedName>
</protein>
<dbReference type="Gene3D" id="3.40.50.1220">
    <property type="entry name" value="TPP-binding domain"/>
    <property type="match status" value="1"/>
</dbReference>
<feature type="domain" description="Thiamine pyrophosphate enzyme TPP-binding" evidence="5">
    <location>
        <begin position="356"/>
        <end position="512"/>
    </location>
</feature>
<evidence type="ECO:0000313" key="8">
    <source>
        <dbReference type="Proteomes" id="UP000053617"/>
    </source>
</evidence>
<dbReference type="GO" id="GO:0009099">
    <property type="term" value="P:L-valine biosynthetic process"/>
    <property type="evidence" value="ECO:0007669"/>
    <property type="project" value="TreeGrafter"/>
</dbReference>
<dbReference type="InterPro" id="IPR045229">
    <property type="entry name" value="TPP_enz"/>
</dbReference>
<dbReference type="EMBL" id="KN847475">
    <property type="protein sequence ID" value="KIX10682.1"/>
    <property type="molecule type" value="Genomic_DNA"/>
</dbReference>
<dbReference type="PANTHER" id="PTHR18968:SF164">
    <property type="entry name" value="PYRUVATE DECARBOXYLASE"/>
    <property type="match status" value="1"/>
</dbReference>
<dbReference type="GO" id="GO:0003984">
    <property type="term" value="F:acetolactate synthase activity"/>
    <property type="evidence" value="ECO:0007669"/>
    <property type="project" value="TreeGrafter"/>
</dbReference>
<name>A0A0D2G6T9_9EURO</name>
<evidence type="ECO:0000259" key="5">
    <source>
        <dbReference type="Pfam" id="PF02775"/>
    </source>
</evidence>
<dbReference type="GO" id="GO:0000287">
    <property type="term" value="F:magnesium ion binding"/>
    <property type="evidence" value="ECO:0007669"/>
    <property type="project" value="InterPro"/>
</dbReference>
<reference evidence="7 8" key="1">
    <citation type="submission" date="2015-01" db="EMBL/GenBank/DDBJ databases">
        <title>The Genome Sequence of Rhinocladiella mackenzie CBS 650.93.</title>
        <authorList>
            <consortium name="The Broad Institute Genomics Platform"/>
            <person name="Cuomo C."/>
            <person name="de Hoog S."/>
            <person name="Gorbushina A."/>
            <person name="Stielow B."/>
            <person name="Teixiera M."/>
            <person name="Abouelleil A."/>
            <person name="Chapman S.B."/>
            <person name="Priest M."/>
            <person name="Young S.K."/>
            <person name="Wortman J."/>
            <person name="Nusbaum C."/>
            <person name="Birren B."/>
        </authorList>
    </citation>
    <scope>NUCLEOTIDE SEQUENCE [LARGE SCALE GENOMIC DNA]</scope>
    <source>
        <strain evidence="7 8">CBS 650.93</strain>
    </source>
</reference>
<evidence type="ECO:0000259" key="4">
    <source>
        <dbReference type="Pfam" id="PF00205"/>
    </source>
</evidence>
<dbReference type="Gene3D" id="3.40.50.970">
    <property type="match status" value="2"/>
</dbReference>
<evidence type="ECO:0000259" key="6">
    <source>
        <dbReference type="Pfam" id="PF02776"/>
    </source>
</evidence>
<feature type="domain" description="Thiamine pyrophosphate enzyme N-terminal TPP-binding" evidence="6">
    <location>
        <begin position="1"/>
        <end position="67"/>
    </location>
</feature>
<evidence type="ECO:0000256" key="2">
    <source>
        <dbReference type="ARBA" id="ARBA00023052"/>
    </source>
</evidence>
<dbReference type="CDD" id="cd07035">
    <property type="entry name" value="TPP_PYR_POX_like"/>
    <property type="match status" value="1"/>
</dbReference>
<dbReference type="GO" id="GO:0030976">
    <property type="term" value="F:thiamine pyrophosphate binding"/>
    <property type="evidence" value="ECO:0007669"/>
    <property type="project" value="InterPro"/>
</dbReference>
<dbReference type="RefSeq" id="XP_013277818.1">
    <property type="nucleotide sequence ID" value="XM_013422364.1"/>
</dbReference>
<dbReference type="VEuPathDB" id="FungiDB:Z518_01766"/>
<organism evidence="7 8">
    <name type="scientific">Rhinocladiella mackenziei CBS 650.93</name>
    <dbReference type="NCBI Taxonomy" id="1442369"/>
    <lineage>
        <taxon>Eukaryota</taxon>
        <taxon>Fungi</taxon>
        <taxon>Dikarya</taxon>
        <taxon>Ascomycota</taxon>
        <taxon>Pezizomycotina</taxon>
        <taxon>Eurotiomycetes</taxon>
        <taxon>Chaetothyriomycetidae</taxon>
        <taxon>Chaetothyriales</taxon>
        <taxon>Herpotrichiellaceae</taxon>
        <taxon>Rhinocladiella</taxon>
    </lineage>
</organism>
<keyword evidence="8" id="KW-1185">Reference proteome</keyword>
<dbReference type="Pfam" id="PF02776">
    <property type="entry name" value="TPP_enzyme_N"/>
    <property type="match status" value="1"/>
</dbReference>
<evidence type="ECO:0000256" key="3">
    <source>
        <dbReference type="RuleBase" id="RU362132"/>
    </source>
</evidence>
<sequence length="543" mass="59065">MADGYARLTGKAQCVIVHVDVGTQALGAAVHNASCGRCPVLIFAGLSPYTIEGEILGSRTEFIHWIQDVPEQRQIVAQYCRYTAELKTGKNIKQMVNRAIQFATSDPAGPVYLVAAREVMEEVINPYPVRQDVWKPVKSGALPQHAVELIASNLVHAKEPLLITGYSGRNHDTVKELVKLADAVPGLGVVDMAGTDVCFPFSHRSSLGLGFSNHESVRTADVIIVVNCDVPWIPTQCTPRSDAKIIHIDVDPLKQMMPVFYIAATHRYRADAETALYQLHTYIARDETCREILQSEASSHKWQALADSHAKQLAIFRDFARSPVDTNHAPSASYLCDQLRRTCPQDTIWCVEAVTNSHWVSQQLQVDIPGHWINCGGGGLGWSGGASLGIKLASDALHGGRGKGKFVCQIVGDGSYMFTVPSSVYWIAEKYEIPTLTIVLNNKGWNSPRRSMLLVHPNGSGSKATNEELAISFDPSPDYAGIAWAASGHKCWAGCVKSVKELAKLLPEAISSVKAGIGAVLEVRLVDAFPSEPQGREHLTNGA</sequence>
<dbReference type="AlphaFoldDB" id="A0A0D2G6T9"/>
<evidence type="ECO:0000313" key="7">
    <source>
        <dbReference type="EMBL" id="KIX10682.1"/>
    </source>
</evidence>
<feature type="domain" description="Thiamine pyrophosphate enzyme central" evidence="4">
    <location>
        <begin position="149"/>
        <end position="253"/>
    </location>
</feature>
<dbReference type="Pfam" id="PF00205">
    <property type="entry name" value="TPP_enzyme_M"/>
    <property type="match status" value="1"/>
</dbReference>
<dbReference type="CDD" id="cd02002">
    <property type="entry name" value="TPP_BFDC"/>
    <property type="match status" value="1"/>
</dbReference>
<dbReference type="SUPFAM" id="SSF52467">
    <property type="entry name" value="DHS-like NAD/FAD-binding domain"/>
    <property type="match status" value="1"/>
</dbReference>
<dbReference type="GO" id="GO:0050660">
    <property type="term" value="F:flavin adenine dinucleotide binding"/>
    <property type="evidence" value="ECO:0007669"/>
    <property type="project" value="TreeGrafter"/>
</dbReference>